<reference evidence="2 3" key="1">
    <citation type="submission" date="2015-04" db="EMBL/GenBank/DDBJ databases">
        <title>Lasius niger genome sequencing.</title>
        <authorList>
            <person name="Konorov E.A."/>
            <person name="Nikitin M.A."/>
            <person name="Kirill M.V."/>
            <person name="Chang P."/>
        </authorList>
    </citation>
    <scope>NUCLEOTIDE SEQUENCE [LARGE SCALE GENOMIC DNA]</scope>
    <source>
        <tissue evidence="2">Whole</tissue>
    </source>
</reference>
<comment type="caution">
    <text evidence="2">The sequence shown here is derived from an EMBL/GenBank/DDBJ whole genome shotgun (WGS) entry which is preliminary data.</text>
</comment>
<dbReference type="STRING" id="67767.A0A0J7KDS4"/>
<feature type="compositionally biased region" description="Low complexity" evidence="1">
    <location>
        <begin position="81"/>
        <end position="94"/>
    </location>
</feature>
<feature type="region of interest" description="Disordered" evidence="1">
    <location>
        <begin position="688"/>
        <end position="742"/>
    </location>
</feature>
<feature type="region of interest" description="Disordered" evidence="1">
    <location>
        <begin position="607"/>
        <end position="642"/>
    </location>
</feature>
<feature type="compositionally biased region" description="Basic and acidic residues" evidence="1">
    <location>
        <begin position="306"/>
        <end position="327"/>
    </location>
</feature>
<accession>A0A0J7KDS4</accession>
<evidence type="ECO:0000256" key="1">
    <source>
        <dbReference type="SAM" id="MobiDB-lite"/>
    </source>
</evidence>
<dbReference type="PaxDb" id="67767-A0A0J7KDS4"/>
<evidence type="ECO:0000313" key="3">
    <source>
        <dbReference type="Proteomes" id="UP000036403"/>
    </source>
</evidence>
<feature type="compositionally biased region" description="Basic and acidic residues" evidence="1">
    <location>
        <begin position="175"/>
        <end position="211"/>
    </location>
</feature>
<protein>
    <submittedName>
        <fullName evidence="2">Lim domain-binding protein</fullName>
    </submittedName>
</protein>
<sequence length="824" mass="92950">MHSQEIETVFHETEFHRNEHKNIKPQYDDQLPTVFAERLHKRIMKDEKEDMKQKTSLKLDIEANSKDIPEENIVESDKENGSQANMNNNGNESNTVTRHSDSENPYRKNSGKRMNEEDDTRGNKRLKIDDNKGKTDETDYDCTVQYELKNNLAQYEMKDNLAKFEDRLDVAHPLKEEEVPLDKRRTASEHQDTAKHSRDYTNGWKREERSNSRIASTSNHEQEEPNNGYKKNSYRYDQRRSYSRSRSDYESSSGHRSRERSNRTYRNRKYDDYKYDNQYRTKRDYRLKRDYESIEGESKTRHRSRERGDLAWDKSRHTSSDIEDKEGNGSYKNKRYESHRMKEIAANVLHNKSSHERDKAAAEVDFRASSSHTIVNTTVNHSAKKTAEQDKVKNESNIEPISSTESMSTIDSSSLEEGEIVDSPEKIDSVKISKDHKVVENDTKIKDKNEDVPVIASVTNDKSIPLQNDVITAQQLDKVTDISTKEVEAASCLVQTTSKGPEEVAELNSSGKNNTAVDEVQNRNTVEDICKSQCNEVLMDSTIYTIGTIEQVCEVQCNEDLTDSTTDTIGTIKQVCDSNVDDDGKSRVEEESKISVAETATKIEEVADSNTESATEVRRLDDPDVESAINKDKVNNSNTESPVIIAEANNSDDSTRKIDDEELKSSAAEVAAKVEAVLNCDIESQVPIESETSQRTSGKSNVETSHSCLSDHNYVQDPPSVNASDPDAVRESPVISPGPCETVPEAATLKETKAEEKIDVSSTTGVKKTISSTVKSKKNQGNQSKGVVILRRRRAVTLSDSNASMTVLMNTKASSVISNPSNET</sequence>
<feature type="compositionally biased region" description="Basic and acidic residues" evidence="1">
    <location>
        <begin position="45"/>
        <end position="80"/>
    </location>
</feature>
<feature type="region of interest" description="Disordered" evidence="1">
    <location>
        <begin position="294"/>
        <end position="334"/>
    </location>
</feature>
<feature type="compositionally biased region" description="Basic residues" evidence="1">
    <location>
        <begin position="255"/>
        <end position="267"/>
    </location>
</feature>
<feature type="region of interest" description="Disordered" evidence="1">
    <location>
        <begin position="175"/>
        <end position="277"/>
    </location>
</feature>
<feature type="region of interest" description="Disordered" evidence="1">
    <location>
        <begin position="392"/>
        <end position="422"/>
    </location>
</feature>
<name>A0A0J7KDS4_LASNI</name>
<gene>
    <name evidence="2" type="ORF">RF55_11894</name>
</gene>
<evidence type="ECO:0000313" key="2">
    <source>
        <dbReference type="EMBL" id="KMQ88593.1"/>
    </source>
</evidence>
<dbReference type="OrthoDB" id="1938039at2759"/>
<dbReference type="AlphaFoldDB" id="A0A0J7KDS4"/>
<feature type="compositionally biased region" description="Low complexity" evidence="1">
    <location>
        <begin position="401"/>
        <end position="413"/>
    </location>
</feature>
<feature type="compositionally biased region" description="Basic and acidic residues" evidence="1">
    <location>
        <begin position="268"/>
        <end position="277"/>
    </location>
</feature>
<dbReference type="Proteomes" id="UP000036403">
    <property type="component" value="Unassembled WGS sequence"/>
</dbReference>
<feature type="region of interest" description="Disordered" evidence="1">
    <location>
        <begin position="45"/>
        <end position="138"/>
    </location>
</feature>
<keyword evidence="3" id="KW-1185">Reference proteome</keyword>
<feature type="compositionally biased region" description="Polar residues" evidence="1">
    <location>
        <begin position="690"/>
        <end position="710"/>
    </location>
</feature>
<dbReference type="EMBL" id="LBMM01008844">
    <property type="protein sequence ID" value="KMQ88593.1"/>
    <property type="molecule type" value="Genomic_DNA"/>
</dbReference>
<organism evidence="2 3">
    <name type="scientific">Lasius niger</name>
    <name type="common">Black garden ant</name>
    <dbReference type="NCBI Taxonomy" id="67767"/>
    <lineage>
        <taxon>Eukaryota</taxon>
        <taxon>Metazoa</taxon>
        <taxon>Ecdysozoa</taxon>
        <taxon>Arthropoda</taxon>
        <taxon>Hexapoda</taxon>
        <taxon>Insecta</taxon>
        <taxon>Pterygota</taxon>
        <taxon>Neoptera</taxon>
        <taxon>Endopterygota</taxon>
        <taxon>Hymenoptera</taxon>
        <taxon>Apocrita</taxon>
        <taxon>Aculeata</taxon>
        <taxon>Formicoidea</taxon>
        <taxon>Formicidae</taxon>
        <taxon>Formicinae</taxon>
        <taxon>Lasius</taxon>
        <taxon>Lasius</taxon>
    </lineage>
</organism>
<feature type="compositionally biased region" description="Basic and acidic residues" evidence="1">
    <location>
        <begin position="234"/>
        <end position="249"/>
    </location>
</feature>
<feature type="compositionally biased region" description="Basic and acidic residues" evidence="1">
    <location>
        <begin position="120"/>
        <end position="137"/>
    </location>
</feature>
<feature type="non-terminal residue" evidence="2">
    <location>
        <position position="824"/>
    </location>
</feature>
<proteinExistence type="predicted"/>